<organism evidence="1 2">
    <name type="scientific">Stylonychia lemnae</name>
    <name type="common">Ciliate</name>
    <dbReference type="NCBI Taxonomy" id="5949"/>
    <lineage>
        <taxon>Eukaryota</taxon>
        <taxon>Sar</taxon>
        <taxon>Alveolata</taxon>
        <taxon>Ciliophora</taxon>
        <taxon>Intramacronucleata</taxon>
        <taxon>Spirotrichea</taxon>
        <taxon>Stichotrichia</taxon>
        <taxon>Sporadotrichida</taxon>
        <taxon>Oxytrichidae</taxon>
        <taxon>Stylonychinae</taxon>
        <taxon>Stylonychia</taxon>
    </lineage>
</organism>
<dbReference type="AlphaFoldDB" id="A0A077ZS42"/>
<reference evidence="1 2" key="1">
    <citation type="submission" date="2014-06" db="EMBL/GenBank/DDBJ databases">
        <authorList>
            <person name="Swart Estienne"/>
        </authorList>
    </citation>
    <scope>NUCLEOTIDE SEQUENCE [LARGE SCALE GENOMIC DNA]</scope>
    <source>
        <strain evidence="1 2">130c</strain>
    </source>
</reference>
<sequence length="291" mass="33539">MKATKMIWLVQKLLNSNYYLPQIDKNYRTNTKIVVETKMNQLMALSATQVRNGFNKNLPRNAQKIQSLLATSTDSKQDSNIKLRRKADASQRQSQLLIQESKFPAQTNNSQYYLQSHRVFQSPEKNDVQSSFQITFCNDQSQSKLQKERVGNYFKTDTLNTPKKSTSNNTLLNTRNIKIDQPYKDQNKTTTVTQQQSPTIKNQNSATLNIKNSSFKVQISLSQVYEKLNVRKDENLNLYPCIKVMPLPSLNHDILEPSKYGIKSFMNAFDIKGVVSQDINTISLEFFNFNQ</sequence>
<accession>A0A077ZS42</accession>
<keyword evidence="2" id="KW-1185">Reference proteome</keyword>
<proteinExistence type="predicted"/>
<protein>
    <submittedName>
        <fullName evidence="1">Uncharacterized protein</fullName>
    </submittedName>
</protein>
<name>A0A077ZS42_STYLE</name>
<evidence type="ECO:0000313" key="1">
    <source>
        <dbReference type="EMBL" id="CDW72190.1"/>
    </source>
</evidence>
<dbReference type="EMBL" id="CCKQ01001087">
    <property type="protein sequence ID" value="CDW72190.1"/>
    <property type="molecule type" value="Genomic_DNA"/>
</dbReference>
<dbReference type="InParanoid" id="A0A077ZS42"/>
<evidence type="ECO:0000313" key="2">
    <source>
        <dbReference type="Proteomes" id="UP000039865"/>
    </source>
</evidence>
<gene>
    <name evidence="1" type="primary">Contig9548.g10208</name>
    <name evidence="1" type="ORF">STYLEM_1147</name>
</gene>
<dbReference type="Proteomes" id="UP000039865">
    <property type="component" value="Unassembled WGS sequence"/>
</dbReference>